<sequence>MGRNASTHSESPVRGRSSPRRRSPPRREKSPHRHRSSHKAISPPREKPASKTRSPRGTKSRSPSPRTKRLKRAEVERETEKVSARRETEKVSGRRENERNNHRGDDRATHRERGSDREVPNEKRERRSGRDAADGGPSRSRHGRSTSPSDRHHSSRHRSHSPHVASDKSEVTNSRGAEHRNGDDDAVAKMKATEEALETKEKQKPSFELSGKLAAETNRVKGVTLLFNEPPDARKPDVRWRLYVFKGGEALPEPLYVHRQSCYLFGRERRVADIPTDHPSCSKQHAVLQYRQVEKEQPDGTSSKKVWPYLMDLGSTNGTFVNENRIEPQRYYELFERDTIKFGNSSREYVLLHENSAAFIEFMSTIDYTLPVTRSSVPLLEDSLLWLTGFPVCGRKVVLLGHETYHASAPAATLSFFRQSYSAMTQHQGDSTGSEIDIVQKRLNSFISQLQVEFGIFDRIVYKYKNQHRRSSYFQYLLKVRRDLRLLQSADLEEIFRFSFQVISGTRPKQKVQLLESLKRRKCDGGKHNFLQRLLGATRLLSQMVEPMLKAATDLSTLLAQSFFMAFCLATLALLARVRVLVQQILLDAVTVFNMVSSISQKEQSIKLTQEGFEVFREYYPMNEQAVLLDCVWETDKFVLHEKSNSCETDHREKNAREVSIGPSAIQYQSIEVLLGDDESGKADPIEMMNLAHIEVDNPSSLEGPSIENDDMKRVEDSSKVEDVSGYAEPSNETLHSETGLLVELGSSLHTNPLKRKSGSQNKVAFVSVKKPAATTANISGLQIKGTESHVDNKEDPFFSLLTGGNLKGGKGEDITLELKPHIVSSSNRLEKKMSSALIVVDKIVEYIVGKVFQPVERHVGFLFHYKQNWENLEDEMNSLQGQITNIEGKVNEAKHRGEAIENNVSDWLKDVDETRQGVDTFMDEKTAKENMRCFNFSCPDFIWRYRLSKQAQRKVVRIKHLSQDGSKIGTISHPREAPPGRQLPSSRDYEDFHSRERVFQGIVHALKDPEVNMIGVYGTGGVVGRADQIWNRLDNGKKNLIILDDVWHELDLMEIGIPTQDGNKRCKVVLTSRNQDVWKNMDVHKDFHVKFLSQEEGWTLFKKKMGNHVDSHDQPLHDIARAVCKECQGLPVAINALGAALKGKDIYAWQDARDKLKNSLLKDVEGINPKLYTSLKLSYDWLDSEDAKSCFLLCCLFPEDYEIPIDDLVRYYISGKTLRYHQMPDTLEEAFSRVRTVVDTLKRSCLLLDGKYEHIVKVHDVVRDVGISIAEDEKSFLVKHGVRYWPKKATYNDCSVISLMPHDMSELPNELVCPKLHTLRLDCTINKIQLQVPDGFFSGMEKLLVLDLKGVIMSPLLPTLFKNFAELQMLCLDRCKLGDIAILKDLKDHLEILSLRGSNIKVLPPEVGELALLRLLDMSDCHELGMIPKGVMSKLLRLEELYMPQNFHQWEGTSAEREISSVSLDELMLLTQLTTLDICIQDPALLPKDGFFFKNLVRFRITVGGKSSYYDSDQIRLLRPENFHIAKLAGVLRLENVHVANALEYLLGKPNHKRSIERNGLYPSTSFYHLGELYVTDCRLKYLFSPSSATGLVRLRILDVKRCMVMEGVIGTEGEKDVDIMINFSGLVNLNLEDLPNLISFYPKKEKIATSSGISSTRAQMVLFNDKVAFPALEHLQISNLPNITDIWDKKICSAQSFCPLRHLAVSDCGKLVNVVPSNLLPKLQNLERLHLHLCPMVEWIVDLEKKEEETQEATSNTIIPFPELWVMSLGGLENVKGFCAFRSEEQRVFNAQFYECDEVSTVVSPHLFRSLRLVETLTVASCRGAREVFHFDEQEVGEGQVCVGPLTQVRFLHLKGLPQLTCLWNKDPHRLLVLQSLESLSIENCPILANLLTASVAKALRGLKQLYLGYCSTIEQLIAIDEGHADVIDDDEIEFPKLECLTLEDLSNLKSFCSSNHNLNFPSLKLVELTRCPKLQVFASGSVHIPLTLYTIGRNKCLVIEDLNKHLQQQHLKGEETIWRDGIYGGGEQYLQLRRFQMM</sequence>
<name>A0ACB7XMF4_9ERIC</name>
<comment type="caution">
    <text evidence="1">The sequence shown here is derived from an EMBL/GenBank/DDBJ whole genome shotgun (WGS) entry which is preliminary data.</text>
</comment>
<dbReference type="EMBL" id="CM037151">
    <property type="protein sequence ID" value="KAH7842007.1"/>
    <property type="molecule type" value="Genomic_DNA"/>
</dbReference>
<dbReference type="Proteomes" id="UP000828048">
    <property type="component" value="Chromosome 1"/>
</dbReference>
<accession>A0ACB7XMF4</accession>
<gene>
    <name evidence="1" type="ORF">Vadar_000412</name>
</gene>
<evidence type="ECO:0000313" key="2">
    <source>
        <dbReference type="Proteomes" id="UP000828048"/>
    </source>
</evidence>
<reference evidence="1 2" key="1">
    <citation type="journal article" date="2021" name="Hortic Res">
        <title>High-quality reference genome and annotation aids understanding of berry development for evergreen blueberry (Vaccinium darrowii).</title>
        <authorList>
            <person name="Yu J."/>
            <person name="Hulse-Kemp A.M."/>
            <person name="Babiker E."/>
            <person name="Staton M."/>
        </authorList>
    </citation>
    <scope>NUCLEOTIDE SEQUENCE [LARGE SCALE GENOMIC DNA]</scope>
    <source>
        <strain evidence="2">cv. NJ 8807/NJ 8810</strain>
        <tissue evidence="1">Young leaf</tissue>
    </source>
</reference>
<organism evidence="1 2">
    <name type="scientific">Vaccinium darrowii</name>
    <dbReference type="NCBI Taxonomy" id="229202"/>
    <lineage>
        <taxon>Eukaryota</taxon>
        <taxon>Viridiplantae</taxon>
        <taxon>Streptophyta</taxon>
        <taxon>Embryophyta</taxon>
        <taxon>Tracheophyta</taxon>
        <taxon>Spermatophyta</taxon>
        <taxon>Magnoliopsida</taxon>
        <taxon>eudicotyledons</taxon>
        <taxon>Gunneridae</taxon>
        <taxon>Pentapetalae</taxon>
        <taxon>asterids</taxon>
        <taxon>Ericales</taxon>
        <taxon>Ericaceae</taxon>
        <taxon>Vaccinioideae</taxon>
        <taxon>Vaccinieae</taxon>
        <taxon>Vaccinium</taxon>
    </lineage>
</organism>
<protein>
    <submittedName>
        <fullName evidence="1">Uncharacterized protein</fullName>
    </submittedName>
</protein>
<proteinExistence type="predicted"/>
<evidence type="ECO:0000313" key="1">
    <source>
        <dbReference type="EMBL" id="KAH7842007.1"/>
    </source>
</evidence>
<keyword evidence="2" id="KW-1185">Reference proteome</keyword>